<evidence type="ECO:0000313" key="8">
    <source>
        <dbReference type="Proteomes" id="UP000182624"/>
    </source>
</evidence>
<sequence length="243" mass="28249">MRNYYHTILLNLHRIIFYVIKTRLWLLNIDGHTDEERYALANEMVTKMNSSSGYSTEAFGTENLPKEGGYMLYPNHQGKYDVLGIFITHKKPCSFVMDEKRSHIILVSEFLGLVKGKRLVLNDPRQTIRVFHEMAAELKSGRKFILFPEGGYKENNGNIVEKFKAGSFKVAQMAKVPIVPVALVDSYKVYNSDSHYGPTQTYVYYLNPINYYEYKDLKTVEIAKLVEERIKAKIREHFEKISE</sequence>
<proteinExistence type="predicted"/>
<dbReference type="GO" id="GO:0003841">
    <property type="term" value="F:1-acylglycerol-3-phosphate O-acyltransferase activity"/>
    <property type="evidence" value="ECO:0007669"/>
    <property type="project" value="TreeGrafter"/>
</dbReference>
<evidence type="ECO:0000256" key="4">
    <source>
        <dbReference type="ARBA" id="ARBA00023098"/>
    </source>
</evidence>
<dbReference type="PANTHER" id="PTHR10434">
    <property type="entry name" value="1-ACYL-SN-GLYCEROL-3-PHOSPHATE ACYLTRANSFERASE"/>
    <property type="match status" value="1"/>
</dbReference>
<dbReference type="Pfam" id="PF01553">
    <property type="entry name" value="Acyltransferase"/>
    <property type="match status" value="1"/>
</dbReference>
<dbReference type="RefSeq" id="WP_074882781.1">
    <property type="nucleotide sequence ID" value="NZ_FOXO01000001.1"/>
</dbReference>
<keyword evidence="5 7" id="KW-0012">Acyltransferase</keyword>
<reference evidence="8" key="1">
    <citation type="submission" date="2016-10" db="EMBL/GenBank/DDBJ databases">
        <authorList>
            <person name="Varghese N."/>
            <person name="Submissions S."/>
        </authorList>
    </citation>
    <scope>NUCLEOTIDE SEQUENCE [LARGE SCALE GENOMIC DNA]</scope>
    <source>
        <strain evidence="8">P18</strain>
    </source>
</reference>
<dbReference type="Proteomes" id="UP000182624">
    <property type="component" value="Unassembled WGS sequence"/>
</dbReference>
<keyword evidence="3 7" id="KW-0808">Transferase</keyword>
<keyword evidence="8" id="KW-1185">Reference proteome</keyword>
<gene>
    <name evidence="7" type="ORF">SAMN04487928_10176</name>
</gene>
<comment type="pathway">
    <text evidence="1">Lipid metabolism.</text>
</comment>
<keyword evidence="2" id="KW-0444">Lipid biosynthesis</keyword>
<dbReference type="GO" id="GO:0006654">
    <property type="term" value="P:phosphatidic acid biosynthetic process"/>
    <property type="evidence" value="ECO:0007669"/>
    <property type="project" value="TreeGrafter"/>
</dbReference>
<dbReference type="PANTHER" id="PTHR10434:SF64">
    <property type="entry name" value="1-ACYL-SN-GLYCEROL-3-PHOSPHATE ACYLTRANSFERASE-RELATED"/>
    <property type="match status" value="1"/>
</dbReference>
<evidence type="ECO:0000256" key="1">
    <source>
        <dbReference type="ARBA" id="ARBA00005189"/>
    </source>
</evidence>
<keyword evidence="4" id="KW-0443">Lipid metabolism</keyword>
<dbReference type="CDD" id="cd07989">
    <property type="entry name" value="LPLAT_AGPAT-like"/>
    <property type="match status" value="1"/>
</dbReference>
<protein>
    <submittedName>
        <fullName evidence="7">1-acyl-sn-glycerol-3-phosphate acyltransferase</fullName>
    </submittedName>
</protein>
<dbReference type="SUPFAM" id="SSF69593">
    <property type="entry name" value="Glycerol-3-phosphate (1)-acyltransferase"/>
    <property type="match status" value="1"/>
</dbReference>
<dbReference type="InterPro" id="IPR002123">
    <property type="entry name" value="Plipid/glycerol_acylTrfase"/>
</dbReference>
<evidence type="ECO:0000313" key="7">
    <source>
        <dbReference type="EMBL" id="SFP35531.1"/>
    </source>
</evidence>
<evidence type="ECO:0000256" key="5">
    <source>
        <dbReference type="ARBA" id="ARBA00023315"/>
    </source>
</evidence>
<evidence type="ECO:0000256" key="3">
    <source>
        <dbReference type="ARBA" id="ARBA00022679"/>
    </source>
</evidence>
<accession>A0A1I5PPU2</accession>
<name>A0A1I5PPU2_9FIRM</name>
<dbReference type="SMART" id="SM00563">
    <property type="entry name" value="PlsC"/>
    <property type="match status" value="1"/>
</dbReference>
<dbReference type="OrthoDB" id="9803035at2"/>
<organism evidence="7 8">
    <name type="scientific">Butyrivibrio proteoclasticus</name>
    <dbReference type="NCBI Taxonomy" id="43305"/>
    <lineage>
        <taxon>Bacteria</taxon>
        <taxon>Bacillati</taxon>
        <taxon>Bacillota</taxon>
        <taxon>Clostridia</taxon>
        <taxon>Lachnospirales</taxon>
        <taxon>Lachnospiraceae</taxon>
        <taxon>Butyrivibrio</taxon>
    </lineage>
</organism>
<dbReference type="EMBL" id="FOXO01000001">
    <property type="protein sequence ID" value="SFP35531.1"/>
    <property type="molecule type" value="Genomic_DNA"/>
</dbReference>
<evidence type="ECO:0000259" key="6">
    <source>
        <dbReference type="SMART" id="SM00563"/>
    </source>
</evidence>
<dbReference type="AlphaFoldDB" id="A0A1I5PPU2"/>
<evidence type="ECO:0000256" key="2">
    <source>
        <dbReference type="ARBA" id="ARBA00022516"/>
    </source>
</evidence>
<feature type="domain" description="Phospholipid/glycerol acyltransferase" evidence="6">
    <location>
        <begin position="70"/>
        <end position="186"/>
    </location>
</feature>